<accession>A0ABQ8G674</accession>
<feature type="transmembrane region" description="Helical" evidence="5">
    <location>
        <begin position="191"/>
        <end position="213"/>
    </location>
</feature>
<gene>
    <name evidence="7" type="ORF">B0J12DRAFT_787839</name>
</gene>
<protein>
    <submittedName>
        <fullName evidence="7">Major facilitator superfamily domain-containing protein</fullName>
    </submittedName>
</protein>
<feature type="transmembrane region" description="Helical" evidence="5">
    <location>
        <begin position="321"/>
        <end position="342"/>
    </location>
</feature>
<feature type="transmembrane region" description="Helical" evidence="5">
    <location>
        <begin position="430"/>
        <end position="448"/>
    </location>
</feature>
<evidence type="ECO:0000313" key="8">
    <source>
        <dbReference type="Proteomes" id="UP000774617"/>
    </source>
</evidence>
<evidence type="ECO:0000256" key="1">
    <source>
        <dbReference type="ARBA" id="ARBA00004141"/>
    </source>
</evidence>
<keyword evidence="4 5" id="KW-0472">Membrane</keyword>
<feature type="transmembrane region" description="Helical" evidence="5">
    <location>
        <begin position="497"/>
        <end position="514"/>
    </location>
</feature>
<comment type="caution">
    <text evidence="7">The sequence shown here is derived from an EMBL/GenBank/DDBJ whole genome shotgun (WGS) entry which is preliminary data.</text>
</comment>
<keyword evidence="2 5" id="KW-0812">Transmembrane</keyword>
<dbReference type="PRINTS" id="PR01036">
    <property type="entry name" value="TCRTETB"/>
</dbReference>
<reference evidence="7 8" key="1">
    <citation type="journal article" date="2021" name="Nat. Commun.">
        <title>Genetic determinants of endophytism in the Arabidopsis root mycobiome.</title>
        <authorList>
            <person name="Mesny F."/>
            <person name="Miyauchi S."/>
            <person name="Thiergart T."/>
            <person name="Pickel B."/>
            <person name="Atanasova L."/>
            <person name="Karlsson M."/>
            <person name="Huettel B."/>
            <person name="Barry K.W."/>
            <person name="Haridas S."/>
            <person name="Chen C."/>
            <person name="Bauer D."/>
            <person name="Andreopoulos W."/>
            <person name="Pangilinan J."/>
            <person name="LaButti K."/>
            <person name="Riley R."/>
            <person name="Lipzen A."/>
            <person name="Clum A."/>
            <person name="Drula E."/>
            <person name="Henrissat B."/>
            <person name="Kohler A."/>
            <person name="Grigoriev I.V."/>
            <person name="Martin F.M."/>
            <person name="Hacquard S."/>
        </authorList>
    </citation>
    <scope>NUCLEOTIDE SEQUENCE [LARGE SCALE GENOMIC DNA]</scope>
    <source>
        <strain evidence="7 8">MPI-SDFR-AT-0080</strain>
    </source>
</reference>
<dbReference type="PANTHER" id="PTHR23501">
    <property type="entry name" value="MAJOR FACILITATOR SUPERFAMILY"/>
    <property type="match status" value="1"/>
</dbReference>
<dbReference type="SUPFAM" id="SSF103473">
    <property type="entry name" value="MFS general substrate transporter"/>
    <property type="match status" value="1"/>
</dbReference>
<evidence type="ECO:0000256" key="4">
    <source>
        <dbReference type="ARBA" id="ARBA00023136"/>
    </source>
</evidence>
<feature type="transmembrane region" description="Helical" evidence="5">
    <location>
        <begin position="556"/>
        <end position="579"/>
    </location>
</feature>
<dbReference type="PROSITE" id="PS50850">
    <property type="entry name" value="MFS"/>
    <property type="match status" value="1"/>
</dbReference>
<dbReference type="Gene3D" id="1.20.1720.10">
    <property type="entry name" value="Multidrug resistance protein D"/>
    <property type="match status" value="1"/>
</dbReference>
<comment type="subcellular location">
    <subcellularLocation>
        <location evidence="1">Membrane</location>
        <topology evidence="1">Multi-pass membrane protein</topology>
    </subcellularLocation>
</comment>
<feature type="transmembrane region" description="Helical" evidence="5">
    <location>
        <begin position="225"/>
        <end position="247"/>
    </location>
</feature>
<feature type="transmembrane region" description="Helical" evidence="5">
    <location>
        <begin position="454"/>
        <end position="476"/>
    </location>
</feature>
<evidence type="ECO:0000313" key="7">
    <source>
        <dbReference type="EMBL" id="KAH7043361.1"/>
    </source>
</evidence>
<dbReference type="Gene3D" id="1.20.1250.20">
    <property type="entry name" value="MFS general substrate transporter like domains"/>
    <property type="match status" value="1"/>
</dbReference>
<sequence>MSSENPPTSRSEVLNGRQEAGVWLQLTEFSRQTANWSSPATAYTDISRPATAWTTDTLRQEEEKSSIALVPLASERGVRHSLKRPYFNDQTKYLTKRRVIVVFAGCALVNFGAFLDQTNLAAAHVVVGRALNARDDMSWITGAYFVTSTGFQLLYGRLSDVFSRKAVLLSCIAIFFVGSLASSLAETTMQLILFRALTGIGGGGLVTGSQMVVSDVVPLRDRGKYQGILASAMAIANAVGPILGGVLASQSSQSWRWIFRLNMSLTAFMVLAVTFFMPLRRVQGSWKVKLKAIDFFGAFLALAASTVLTLGFTWAGGQHPWISVQVVSTLAVGGLASVSFVLWQWRGAKLPLIPVHMFKSKLICGACVTMFIHGWIFMVQMFYIPTLYQLIYGYSAAEAGLLLLPVTLAQPFCGSISGAITSWTGRYKESMCFGWALWSMGLGLFSTITKSSNLAARIGYASLTGIGAGLTLQSSLVAMQAGVKRKDMAVVTSFRNFIRNFGSTIGLAITATMINNSLRHSFTSVGLPTTGAMLKAYTIPNDTGIHDALISGYQSAFRAIFITLAGLGVVAFFLAFTLIPQISLRRHDDYKYMEKRPWEHNAKPKPPVFLPPKAAFILGISNGPKSALSK</sequence>
<feature type="transmembrane region" description="Helical" evidence="5">
    <location>
        <begin position="292"/>
        <end position="315"/>
    </location>
</feature>
<feature type="domain" description="Major facilitator superfamily (MFS) profile" evidence="6">
    <location>
        <begin position="102"/>
        <end position="583"/>
    </location>
</feature>
<dbReference type="EMBL" id="JAGTJR010000023">
    <property type="protein sequence ID" value="KAH7043361.1"/>
    <property type="molecule type" value="Genomic_DNA"/>
</dbReference>
<keyword evidence="8" id="KW-1185">Reference proteome</keyword>
<feature type="transmembrane region" description="Helical" evidence="5">
    <location>
        <begin position="137"/>
        <end position="155"/>
    </location>
</feature>
<feature type="transmembrane region" description="Helical" evidence="5">
    <location>
        <begin position="167"/>
        <end position="185"/>
    </location>
</feature>
<dbReference type="Proteomes" id="UP000774617">
    <property type="component" value="Unassembled WGS sequence"/>
</dbReference>
<feature type="transmembrane region" description="Helical" evidence="5">
    <location>
        <begin position="99"/>
        <end position="117"/>
    </location>
</feature>
<dbReference type="PANTHER" id="PTHR23501:SF189">
    <property type="entry name" value="DRUG TRANSPORTER, PUTATIVE (AFU_ORTHOLOGUE AFUA_4G03920)-RELATED"/>
    <property type="match status" value="1"/>
</dbReference>
<evidence type="ECO:0000256" key="3">
    <source>
        <dbReference type="ARBA" id="ARBA00022989"/>
    </source>
</evidence>
<dbReference type="InterPro" id="IPR020846">
    <property type="entry name" value="MFS_dom"/>
</dbReference>
<evidence type="ECO:0000256" key="2">
    <source>
        <dbReference type="ARBA" id="ARBA00022692"/>
    </source>
</evidence>
<keyword evidence="3 5" id="KW-1133">Transmembrane helix</keyword>
<organism evidence="7 8">
    <name type="scientific">Macrophomina phaseolina</name>
    <dbReference type="NCBI Taxonomy" id="35725"/>
    <lineage>
        <taxon>Eukaryota</taxon>
        <taxon>Fungi</taxon>
        <taxon>Dikarya</taxon>
        <taxon>Ascomycota</taxon>
        <taxon>Pezizomycotina</taxon>
        <taxon>Dothideomycetes</taxon>
        <taxon>Dothideomycetes incertae sedis</taxon>
        <taxon>Botryosphaeriales</taxon>
        <taxon>Botryosphaeriaceae</taxon>
        <taxon>Macrophomina</taxon>
    </lineage>
</organism>
<feature type="transmembrane region" description="Helical" evidence="5">
    <location>
        <begin position="362"/>
        <end position="384"/>
    </location>
</feature>
<dbReference type="InterPro" id="IPR011701">
    <property type="entry name" value="MFS"/>
</dbReference>
<evidence type="ECO:0000259" key="6">
    <source>
        <dbReference type="PROSITE" id="PS50850"/>
    </source>
</evidence>
<name>A0ABQ8G674_9PEZI</name>
<feature type="transmembrane region" description="Helical" evidence="5">
    <location>
        <begin position="259"/>
        <end position="280"/>
    </location>
</feature>
<proteinExistence type="predicted"/>
<dbReference type="InterPro" id="IPR036259">
    <property type="entry name" value="MFS_trans_sf"/>
</dbReference>
<evidence type="ECO:0000256" key="5">
    <source>
        <dbReference type="SAM" id="Phobius"/>
    </source>
</evidence>
<dbReference type="Pfam" id="PF07690">
    <property type="entry name" value="MFS_1"/>
    <property type="match status" value="1"/>
</dbReference>